<accession>A0A9W8J090</accession>
<proteinExistence type="predicted"/>
<name>A0A9W8J090_9AGAR</name>
<feature type="region of interest" description="Disordered" evidence="1">
    <location>
        <begin position="232"/>
        <end position="275"/>
    </location>
</feature>
<sequence length="484" mass="53845">MEYQNNTVMGITATLRDEERQATIVDGESPMEGLEMFTADIAPKDRDNASLINKLPIELLLEIFWDYVHGEDICPVPSHAYKIPTSCRSSGDPVRISHVCSLWRAIAFSNPTLWSTIYFNTTVTNHYSRLSHHIHRSGSVPLTLTIDMQRIRRPKLLQPAAMQKALQSALAQLPRCRRLYLNFSWEMQTWLVQNLPPTPPLHLEEFSAYIPGWSSGSRSTLKLCTYLHSSPAPPRRQVEGRARVRAHDRAARAAHPARRARRRDGRLPLARRPRALPDGSPALRLEHLRSLSLSTMGNLATTLGSLTLPSLAELTLDHFWDMGHAGVLHADVGWAALRGMVERSACRIQRLTYKRNGGNGGEDPCVAEDDLLHALESPLFDALAYLSLEGSFGDATLVGLTVLPGHRRTLPGLKSLEVKGCWSTDGVWSELVVSRCGQGLESAHILLRGPSQSNFCRDMMLVVPGVDVHAEWRELDHKTGLALG</sequence>
<dbReference type="Pfam" id="PF12937">
    <property type="entry name" value="F-box-like"/>
    <property type="match status" value="1"/>
</dbReference>
<evidence type="ECO:0000256" key="1">
    <source>
        <dbReference type="SAM" id="MobiDB-lite"/>
    </source>
</evidence>
<evidence type="ECO:0000259" key="2">
    <source>
        <dbReference type="Pfam" id="PF12937"/>
    </source>
</evidence>
<dbReference type="EMBL" id="JANBPK010001105">
    <property type="protein sequence ID" value="KAJ2925860.1"/>
    <property type="molecule type" value="Genomic_DNA"/>
</dbReference>
<keyword evidence="4" id="KW-1185">Reference proteome</keyword>
<evidence type="ECO:0000313" key="4">
    <source>
        <dbReference type="Proteomes" id="UP001140091"/>
    </source>
</evidence>
<dbReference type="InterPro" id="IPR036047">
    <property type="entry name" value="F-box-like_dom_sf"/>
</dbReference>
<dbReference type="Proteomes" id="UP001140091">
    <property type="component" value="Unassembled WGS sequence"/>
</dbReference>
<comment type="caution">
    <text evidence="3">The sequence shown here is derived from an EMBL/GenBank/DDBJ whole genome shotgun (WGS) entry which is preliminary data.</text>
</comment>
<feature type="domain" description="F-box" evidence="2">
    <location>
        <begin position="52"/>
        <end position="119"/>
    </location>
</feature>
<feature type="compositionally biased region" description="Basic and acidic residues" evidence="1">
    <location>
        <begin position="236"/>
        <end position="251"/>
    </location>
</feature>
<gene>
    <name evidence="3" type="ORF">H1R20_g11235</name>
</gene>
<reference evidence="3" key="1">
    <citation type="submission" date="2022-06" db="EMBL/GenBank/DDBJ databases">
        <title>Genome Sequence of Candolleomyces eurysporus.</title>
        <authorList>
            <person name="Buettner E."/>
        </authorList>
    </citation>
    <scope>NUCLEOTIDE SEQUENCE</scope>
    <source>
        <strain evidence="3">VTCC 930004</strain>
    </source>
</reference>
<dbReference type="Gene3D" id="1.20.1280.50">
    <property type="match status" value="1"/>
</dbReference>
<protein>
    <recommendedName>
        <fullName evidence="2">F-box domain-containing protein</fullName>
    </recommendedName>
</protein>
<dbReference type="AlphaFoldDB" id="A0A9W8J090"/>
<dbReference type="SUPFAM" id="SSF81383">
    <property type="entry name" value="F-box domain"/>
    <property type="match status" value="1"/>
</dbReference>
<feature type="non-terminal residue" evidence="3">
    <location>
        <position position="1"/>
    </location>
</feature>
<feature type="compositionally biased region" description="Basic residues" evidence="1">
    <location>
        <begin position="255"/>
        <end position="274"/>
    </location>
</feature>
<evidence type="ECO:0000313" key="3">
    <source>
        <dbReference type="EMBL" id="KAJ2925860.1"/>
    </source>
</evidence>
<organism evidence="3 4">
    <name type="scientific">Candolleomyces eurysporus</name>
    <dbReference type="NCBI Taxonomy" id="2828524"/>
    <lineage>
        <taxon>Eukaryota</taxon>
        <taxon>Fungi</taxon>
        <taxon>Dikarya</taxon>
        <taxon>Basidiomycota</taxon>
        <taxon>Agaricomycotina</taxon>
        <taxon>Agaricomycetes</taxon>
        <taxon>Agaricomycetidae</taxon>
        <taxon>Agaricales</taxon>
        <taxon>Agaricineae</taxon>
        <taxon>Psathyrellaceae</taxon>
        <taxon>Candolleomyces</taxon>
    </lineage>
</organism>
<dbReference type="InterPro" id="IPR001810">
    <property type="entry name" value="F-box_dom"/>
</dbReference>
<dbReference type="OrthoDB" id="2962211at2759"/>